<evidence type="ECO:0000256" key="2">
    <source>
        <dbReference type="ARBA" id="ARBA00007703"/>
    </source>
</evidence>
<dbReference type="Proteomes" id="UP000054742">
    <property type="component" value="Unassembled WGS sequence"/>
</dbReference>
<dbReference type="OrthoDB" id="5653052at2"/>
<protein>
    <submittedName>
        <fullName evidence="5">Flagellar biosynthesis/type III secretory pathway chaperone</fullName>
    </submittedName>
</protein>
<evidence type="ECO:0000313" key="5">
    <source>
        <dbReference type="EMBL" id="KTC86491.1"/>
    </source>
</evidence>
<dbReference type="GO" id="GO:0044780">
    <property type="term" value="P:bacterial-type flagellum assembly"/>
    <property type="evidence" value="ECO:0007669"/>
    <property type="project" value="InterPro"/>
</dbReference>
<comment type="caution">
    <text evidence="5">The sequence shown here is derived from an EMBL/GenBank/DDBJ whole genome shotgun (WGS) entry which is preliminary data.</text>
</comment>
<keyword evidence="3" id="KW-1005">Bacterial flagellum biogenesis</keyword>
<dbReference type="RefSeq" id="WP_065235410.1">
    <property type="nucleotide sequence ID" value="NZ_CAAAHU010000015.1"/>
</dbReference>
<reference evidence="5 6" key="1">
    <citation type="submission" date="2015-11" db="EMBL/GenBank/DDBJ databases">
        <title>Genomic analysis of 38 Legionella species identifies large and diverse effector repertoires.</title>
        <authorList>
            <person name="Burstein D."/>
            <person name="Amaro F."/>
            <person name="Zusman T."/>
            <person name="Lifshitz Z."/>
            <person name="Cohen O."/>
            <person name="Gilbert J.A."/>
            <person name="Pupko T."/>
            <person name="Shuman H.A."/>
            <person name="Segal G."/>
        </authorList>
    </citation>
    <scope>NUCLEOTIDE SEQUENCE [LARGE SCALE GENOMIC DNA]</scope>
    <source>
        <strain evidence="5 6">ATCC 43878</strain>
    </source>
</reference>
<gene>
    <name evidence="5" type="ORF">Lbru_0432</name>
</gene>
<dbReference type="InterPro" id="IPR007809">
    <property type="entry name" value="FlgN-like"/>
</dbReference>
<proteinExistence type="inferred from homology"/>
<accession>A0A0W0SSZ7</accession>
<name>A0A0W0SSZ7_9GAMM</name>
<dbReference type="STRING" id="29422.Lbru_0432"/>
<keyword evidence="4" id="KW-0175">Coiled coil</keyword>
<evidence type="ECO:0000313" key="6">
    <source>
        <dbReference type="Proteomes" id="UP000054742"/>
    </source>
</evidence>
<dbReference type="SUPFAM" id="SSF140566">
    <property type="entry name" value="FlgN-like"/>
    <property type="match status" value="1"/>
</dbReference>
<dbReference type="EMBL" id="LNXV01000004">
    <property type="protein sequence ID" value="KTC86491.1"/>
    <property type="molecule type" value="Genomic_DNA"/>
</dbReference>
<comment type="similarity">
    <text evidence="2">Belongs to the FlgN family.</text>
</comment>
<feature type="coiled-coil region" evidence="4">
    <location>
        <begin position="10"/>
        <end position="62"/>
    </location>
</feature>
<evidence type="ECO:0000256" key="1">
    <source>
        <dbReference type="ARBA" id="ARBA00002397"/>
    </source>
</evidence>
<dbReference type="InterPro" id="IPR036679">
    <property type="entry name" value="FlgN-like_sf"/>
</dbReference>
<dbReference type="PATRIC" id="fig|29422.6.peg.452"/>
<dbReference type="AlphaFoldDB" id="A0A0W0SSZ7"/>
<keyword evidence="5" id="KW-0969">Cilium</keyword>
<organism evidence="5 6">
    <name type="scientific">Legionella brunensis</name>
    <dbReference type="NCBI Taxonomy" id="29422"/>
    <lineage>
        <taxon>Bacteria</taxon>
        <taxon>Pseudomonadati</taxon>
        <taxon>Pseudomonadota</taxon>
        <taxon>Gammaproteobacteria</taxon>
        <taxon>Legionellales</taxon>
        <taxon>Legionellaceae</taxon>
        <taxon>Legionella</taxon>
    </lineage>
</organism>
<comment type="function">
    <text evidence="1">Required for the efficient initiation of filament assembly.</text>
</comment>
<evidence type="ECO:0000256" key="3">
    <source>
        <dbReference type="ARBA" id="ARBA00022795"/>
    </source>
</evidence>
<sequence length="164" mass="18432">MTQSQPVVLIQILQQEINFIEQLINRLTEEKQALLTRQFETLESIANQKQELSTQLEQITSQRVDLLGLNKQTKQPKQALEEFLAQCSPQEVEQINALNNELAEKLVLCRELNAVNGQVITSNINTRQEIISTITGQAPENTSSVYTATGNIKSSSDSNRHQKA</sequence>
<keyword evidence="6" id="KW-1185">Reference proteome</keyword>
<keyword evidence="5" id="KW-0282">Flagellum</keyword>
<keyword evidence="5" id="KW-0966">Cell projection</keyword>
<dbReference type="Pfam" id="PF05130">
    <property type="entry name" value="FlgN"/>
    <property type="match status" value="1"/>
</dbReference>
<dbReference type="Gene3D" id="1.20.58.300">
    <property type="entry name" value="FlgN-like"/>
    <property type="match status" value="1"/>
</dbReference>
<evidence type="ECO:0000256" key="4">
    <source>
        <dbReference type="SAM" id="Coils"/>
    </source>
</evidence>